<organism evidence="5 6">
    <name type="scientific">Agathobacter rectalis</name>
    <dbReference type="NCBI Taxonomy" id="39491"/>
    <lineage>
        <taxon>Bacteria</taxon>
        <taxon>Bacillati</taxon>
        <taxon>Bacillota</taxon>
        <taxon>Clostridia</taxon>
        <taxon>Lachnospirales</taxon>
        <taxon>Lachnospiraceae</taxon>
        <taxon>Agathobacter</taxon>
    </lineage>
</organism>
<dbReference type="RefSeq" id="WP_055225200.1">
    <property type="nucleotide sequence ID" value="NZ_CYYW01000049.1"/>
</dbReference>
<sequence>MTLETERLILRPWKEDDAESLYKYAKNPEVGPMAGWPVHTSVENSREIIKSVLAADETYAVCLREDNVAIGSIGLITPAQSHTKTADDEIEIGYWIGVPYWGQGLIPEAVRALQKHAFLDLGCSAMWCGYYDGNEKSKRCQEKCGFKYHHTEENKPCALMGDVRTEHFTYLTKEQWSDSQDKVNFMEV</sequence>
<dbReference type="SUPFAM" id="SSF55729">
    <property type="entry name" value="Acyl-CoA N-acyltransferases (Nat)"/>
    <property type="match status" value="1"/>
</dbReference>
<dbReference type="PANTHER" id="PTHR43792">
    <property type="entry name" value="GNAT FAMILY, PUTATIVE (AFU_ORTHOLOGUE AFUA_3G00765)-RELATED-RELATED"/>
    <property type="match status" value="1"/>
</dbReference>
<dbReference type="InterPro" id="IPR016181">
    <property type="entry name" value="Acyl_CoA_acyltransferase"/>
</dbReference>
<dbReference type="AlphaFoldDB" id="A0A174HRN4"/>
<accession>A0A174HRN4</accession>
<gene>
    <name evidence="5" type="ORF">ERS852417_03071</name>
</gene>
<evidence type="ECO:0000313" key="5">
    <source>
        <dbReference type="EMBL" id="CUO77564.1"/>
    </source>
</evidence>
<evidence type="ECO:0000256" key="3">
    <source>
        <dbReference type="ARBA" id="ARBA00038502"/>
    </source>
</evidence>
<proteinExistence type="inferred from homology"/>
<comment type="similarity">
    <text evidence="3">Belongs to the acetyltransferase family. RimJ subfamily.</text>
</comment>
<feature type="domain" description="N-acetyltransferase" evidence="4">
    <location>
        <begin position="8"/>
        <end position="165"/>
    </location>
</feature>
<dbReference type="GO" id="GO:0016747">
    <property type="term" value="F:acyltransferase activity, transferring groups other than amino-acyl groups"/>
    <property type="evidence" value="ECO:0007669"/>
    <property type="project" value="InterPro"/>
</dbReference>
<evidence type="ECO:0000256" key="1">
    <source>
        <dbReference type="ARBA" id="ARBA00022679"/>
    </source>
</evidence>
<evidence type="ECO:0000256" key="2">
    <source>
        <dbReference type="ARBA" id="ARBA00023315"/>
    </source>
</evidence>
<evidence type="ECO:0000259" key="4">
    <source>
        <dbReference type="PROSITE" id="PS51186"/>
    </source>
</evidence>
<dbReference type="InterPro" id="IPR000182">
    <property type="entry name" value="GNAT_dom"/>
</dbReference>
<dbReference type="Proteomes" id="UP000095384">
    <property type="component" value="Unassembled WGS sequence"/>
</dbReference>
<protein>
    <recommendedName>
        <fullName evidence="4">N-acetyltransferase domain-containing protein</fullName>
    </recommendedName>
</protein>
<reference evidence="5 6" key="1">
    <citation type="submission" date="2015-09" db="EMBL/GenBank/DDBJ databases">
        <authorList>
            <consortium name="Pathogen Informatics"/>
        </authorList>
    </citation>
    <scope>NUCLEOTIDE SEQUENCE [LARGE SCALE GENOMIC DNA]</scope>
    <source>
        <strain evidence="5 6">2789STDY5608860</strain>
    </source>
</reference>
<dbReference type="EMBL" id="CYYW01000049">
    <property type="protein sequence ID" value="CUO77564.1"/>
    <property type="molecule type" value="Genomic_DNA"/>
</dbReference>
<dbReference type="Gene3D" id="3.40.630.30">
    <property type="match status" value="1"/>
</dbReference>
<keyword evidence="2" id="KW-0012">Acyltransferase</keyword>
<dbReference type="PANTHER" id="PTHR43792:SF8">
    <property type="entry name" value="[RIBOSOMAL PROTEIN US5]-ALANINE N-ACETYLTRANSFERASE"/>
    <property type="match status" value="1"/>
</dbReference>
<dbReference type="InterPro" id="IPR051531">
    <property type="entry name" value="N-acetyltransferase"/>
</dbReference>
<dbReference type="Pfam" id="PF13302">
    <property type="entry name" value="Acetyltransf_3"/>
    <property type="match status" value="1"/>
</dbReference>
<dbReference type="PROSITE" id="PS51186">
    <property type="entry name" value="GNAT"/>
    <property type="match status" value="1"/>
</dbReference>
<keyword evidence="1" id="KW-0808">Transferase</keyword>
<name>A0A174HRN4_9FIRM</name>
<evidence type="ECO:0000313" key="6">
    <source>
        <dbReference type="Proteomes" id="UP000095384"/>
    </source>
</evidence>